<dbReference type="Proteomes" id="UP000077069">
    <property type="component" value="Unassembled WGS sequence"/>
</dbReference>
<dbReference type="OrthoDB" id="341259at2759"/>
<accession>A0A177CC00</accession>
<dbReference type="InParanoid" id="A0A177CC00"/>
<dbReference type="GeneID" id="28763805"/>
<protein>
    <submittedName>
        <fullName evidence="1">Uncharacterized protein</fullName>
    </submittedName>
</protein>
<name>A0A177CC00_9PLEO</name>
<evidence type="ECO:0000313" key="1">
    <source>
        <dbReference type="EMBL" id="OAG04278.1"/>
    </source>
</evidence>
<keyword evidence="2" id="KW-1185">Reference proteome</keyword>
<sequence>MLNPRGLARPKGFVPMTIPSIYDVVNFSDFKDRMDTPRLGAQVQQESIGKFLEQQAVWAAQDGTRVIHTSSKRMCLSADKPLLAGLDTFCFEITNNALGDEVLENALGCAIRLCTVGALAIQFPSWPPWTAASSAPSWGYRL</sequence>
<proteinExistence type="predicted"/>
<dbReference type="EMBL" id="KV441554">
    <property type="protein sequence ID" value="OAG04278.1"/>
    <property type="molecule type" value="Genomic_DNA"/>
</dbReference>
<organism evidence="1 2">
    <name type="scientific">Paraphaeosphaeria sporulosa</name>
    <dbReference type="NCBI Taxonomy" id="1460663"/>
    <lineage>
        <taxon>Eukaryota</taxon>
        <taxon>Fungi</taxon>
        <taxon>Dikarya</taxon>
        <taxon>Ascomycota</taxon>
        <taxon>Pezizomycotina</taxon>
        <taxon>Dothideomycetes</taxon>
        <taxon>Pleosporomycetidae</taxon>
        <taxon>Pleosporales</taxon>
        <taxon>Massarineae</taxon>
        <taxon>Didymosphaeriaceae</taxon>
        <taxon>Paraphaeosphaeria</taxon>
    </lineage>
</organism>
<dbReference type="AlphaFoldDB" id="A0A177CC00"/>
<gene>
    <name evidence="1" type="ORF">CC84DRAFT_1178134</name>
</gene>
<dbReference type="RefSeq" id="XP_018034643.1">
    <property type="nucleotide sequence ID" value="XM_018180319.1"/>
</dbReference>
<evidence type="ECO:0000313" key="2">
    <source>
        <dbReference type="Proteomes" id="UP000077069"/>
    </source>
</evidence>
<reference evidence="1 2" key="1">
    <citation type="submission" date="2016-05" db="EMBL/GenBank/DDBJ databases">
        <title>Comparative analysis of secretome profiles of manganese(II)-oxidizing ascomycete fungi.</title>
        <authorList>
            <consortium name="DOE Joint Genome Institute"/>
            <person name="Zeiner C.A."/>
            <person name="Purvine S.O."/>
            <person name="Zink E.M."/>
            <person name="Wu S."/>
            <person name="Pasa-Tolic L."/>
            <person name="Chaput D.L."/>
            <person name="Haridas S."/>
            <person name="Grigoriev I.V."/>
            <person name="Santelli C.M."/>
            <person name="Hansel C.M."/>
        </authorList>
    </citation>
    <scope>NUCLEOTIDE SEQUENCE [LARGE SCALE GENOMIC DNA]</scope>
    <source>
        <strain evidence="1 2">AP3s5-JAC2a</strain>
    </source>
</reference>